<dbReference type="GO" id="GO:0003700">
    <property type="term" value="F:DNA-binding transcription factor activity"/>
    <property type="evidence" value="ECO:0007669"/>
    <property type="project" value="InterPro"/>
</dbReference>
<dbReference type="PANTHER" id="PTHR48019">
    <property type="entry name" value="SERUM RESPONSE FACTOR HOMOLOG"/>
    <property type="match status" value="1"/>
</dbReference>
<dbReference type="PROSITE" id="PS51297">
    <property type="entry name" value="K_BOX"/>
    <property type="match status" value="1"/>
</dbReference>
<organism evidence="10 11">
    <name type="scientific">Cucumis melo</name>
    <name type="common">Muskmelon</name>
    <dbReference type="NCBI Taxonomy" id="3656"/>
    <lineage>
        <taxon>Eukaryota</taxon>
        <taxon>Viridiplantae</taxon>
        <taxon>Streptophyta</taxon>
        <taxon>Embryophyta</taxon>
        <taxon>Tracheophyta</taxon>
        <taxon>Spermatophyta</taxon>
        <taxon>Magnoliopsida</taxon>
        <taxon>eudicotyledons</taxon>
        <taxon>Gunneridae</taxon>
        <taxon>Pentapetalae</taxon>
        <taxon>rosids</taxon>
        <taxon>fabids</taxon>
        <taxon>Cucurbitales</taxon>
        <taxon>Cucurbitaceae</taxon>
        <taxon>Benincaseae</taxon>
        <taxon>Cucumis</taxon>
    </lineage>
</organism>
<dbReference type="GO" id="GO:0048437">
    <property type="term" value="P:floral organ development"/>
    <property type="evidence" value="ECO:0007669"/>
    <property type="project" value="UniProtKB-ARBA"/>
</dbReference>
<feature type="coiled-coil region" evidence="6">
    <location>
        <begin position="110"/>
        <end position="137"/>
    </location>
</feature>
<keyword evidence="10" id="KW-1185">Reference proteome</keyword>
<evidence type="ECO:0000256" key="4">
    <source>
        <dbReference type="ARBA" id="ARBA00023163"/>
    </source>
</evidence>
<protein>
    <submittedName>
        <fullName evidence="11">Agamous-like MADS-box protein AP3</fullName>
    </submittedName>
</protein>
<evidence type="ECO:0000313" key="10">
    <source>
        <dbReference type="Proteomes" id="UP001652600"/>
    </source>
</evidence>
<evidence type="ECO:0000259" key="9">
    <source>
        <dbReference type="PROSITE" id="PS51297"/>
    </source>
</evidence>
<dbReference type="GO" id="GO:0046983">
    <property type="term" value="F:protein dimerization activity"/>
    <property type="evidence" value="ECO:0007669"/>
    <property type="project" value="InterPro"/>
</dbReference>
<evidence type="ECO:0000256" key="6">
    <source>
        <dbReference type="SAM" id="Coils"/>
    </source>
</evidence>
<evidence type="ECO:0000256" key="2">
    <source>
        <dbReference type="ARBA" id="ARBA00023015"/>
    </source>
</evidence>
<dbReference type="GO" id="GO:0000977">
    <property type="term" value="F:RNA polymerase II transcription regulatory region sequence-specific DNA binding"/>
    <property type="evidence" value="ECO:0007669"/>
    <property type="project" value="InterPro"/>
</dbReference>
<feature type="domain" description="MADS-box" evidence="8">
    <location>
        <begin position="27"/>
        <end position="87"/>
    </location>
</feature>
<dbReference type="AlphaFoldDB" id="A0A1S3CSQ5"/>
<dbReference type="GO" id="GO:0045944">
    <property type="term" value="P:positive regulation of transcription by RNA polymerase II"/>
    <property type="evidence" value="ECO:0007669"/>
    <property type="project" value="InterPro"/>
</dbReference>
<dbReference type="PROSITE" id="PS00350">
    <property type="entry name" value="MADS_BOX_1"/>
    <property type="match status" value="1"/>
</dbReference>
<evidence type="ECO:0000259" key="8">
    <source>
        <dbReference type="PROSITE" id="PS50066"/>
    </source>
</evidence>
<dbReference type="InParanoid" id="A0A1S3CSQ5"/>
<evidence type="ECO:0000256" key="5">
    <source>
        <dbReference type="ARBA" id="ARBA00023242"/>
    </source>
</evidence>
<keyword evidence="6" id="KW-0175">Coiled coil</keyword>
<dbReference type="SMART" id="SM00432">
    <property type="entry name" value="MADS"/>
    <property type="match status" value="1"/>
</dbReference>
<dbReference type="Pfam" id="PF01486">
    <property type="entry name" value="K-box"/>
    <property type="match status" value="1"/>
</dbReference>
<keyword evidence="3" id="KW-0238">DNA-binding</keyword>
<evidence type="ECO:0000256" key="1">
    <source>
        <dbReference type="ARBA" id="ARBA00004123"/>
    </source>
</evidence>
<dbReference type="PROSITE" id="PS50066">
    <property type="entry name" value="MADS_BOX_2"/>
    <property type="match status" value="1"/>
</dbReference>
<dbReference type="Pfam" id="PF00319">
    <property type="entry name" value="SRF-TF"/>
    <property type="match status" value="1"/>
</dbReference>
<dbReference type="CDD" id="cd00265">
    <property type="entry name" value="MADS_MEF2_like"/>
    <property type="match status" value="1"/>
</dbReference>
<dbReference type="InterPro" id="IPR050142">
    <property type="entry name" value="MADS-box/MEF2_TF"/>
</dbReference>
<comment type="subcellular location">
    <subcellularLocation>
        <location evidence="1">Nucleus</location>
    </subcellularLocation>
</comment>
<reference evidence="11" key="1">
    <citation type="submission" date="2025-08" db="UniProtKB">
        <authorList>
            <consortium name="RefSeq"/>
        </authorList>
    </citation>
    <scope>IDENTIFICATION</scope>
    <source>
        <tissue evidence="11">Stem</tissue>
    </source>
</reference>
<dbReference type="GeneID" id="103503901"/>
<dbReference type="InterPro" id="IPR002487">
    <property type="entry name" value="TF_Kbox"/>
</dbReference>
<dbReference type="InterPro" id="IPR002100">
    <property type="entry name" value="TF_MADSbox"/>
</dbReference>
<dbReference type="InterPro" id="IPR036879">
    <property type="entry name" value="TF_MADSbox_sf"/>
</dbReference>
<evidence type="ECO:0000256" key="3">
    <source>
        <dbReference type="ARBA" id="ARBA00023125"/>
    </source>
</evidence>
<gene>
    <name evidence="11" type="primary">LOC103503901</name>
</gene>
<proteinExistence type="predicted"/>
<sequence length="270" mass="31679">MYVYFSHKQQQQQQERRRRRRRKSKNMARGKIQIKRIENPTNRQVTYSKRRNGLFKKANELTVLCDAKVSIIMFSSTGKLHEYISPATSTKELFDQYQKTLGVDLWISHYERMQDNLKKLKDINRNLRRQIRQRMGECMNDLSFEELRCLEQDMDNAVRIIRERKYRVISNQIETHKKKLKSVGEIHKSLLQEFDIATEEDPHYGLVDNGGVGVGIGGGDYESIMGFSGAAHPRIFALRLQPNHNHNNLLNNIHLHNPPPSDLTTYPFLE</sequence>
<feature type="domain" description="K-box" evidence="9">
    <location>
        <begin position="110"/>
        <end position="200"/>
    </location>
</feature>
<name>A0A1S3CSQ5_CUCME</name>
<evidence type="ECO:0000313" key="11">
    <source>
        <dbReference type="RefSeq" id="XP_008466510.2"/>
    </source>
</evidence>
<feature type="compositionally biased region" description="Basic residues" evidence="7">
    <location>
        <begin position="16"/>
        <end position="30"/>
    </location>
</feature>
<dbReference type="PRINTS" id="PR00404">
    <property type="entry name" value="MADSDOMAIN"/>
</dbReference>
<feature type="region of interest" description="Disordered" evidence="7">
    <location>
        <begin position="1"/>
        <end position="30"/>
    </location>
</feature>
<accession>A0A1S3CSQ5</accession>
<dbReference type="SUPFAM" id="SSF55455">
    <property type="entry name" value="SRF-like"/>
    <property type="match status" value="1"/>
</dbReference>
<dbReference type="SMR" id="A0A1S3CSQ5"/>
<dbReference type="Proteomes" id="UP001652600">
    <property type="component" value="Chromosome 4"/>
</dbReference>
<evidence type="ECO:0000256" key="7">
    <source>
        <dbReference type="SAM" id="MobiDB-lite"/>
    </source>
</evidence>
<dbReference type="Gene3D" id="3.40.1810.10">
    <property type="entry name" value="Transcription factor, MADS-box"/>
    <property type="match status" value="1"/>
</dbReference>
<dbReference type="RefSeq" id="XP_008466510.2">
    <property type="nucleotide sequence ID" value="XM_008468288.3"/>
</dbReference>
<keyword evidence="5" id="KW-0539">Nucleus</keyword>
<dbReference type="KEGG" id="cmo:103503901"/>
<dbReference type="Gramene" id="MELO3C003778.2.1">
    <property type="protein sequence ID" value="MELO3C003778.2.1"/>
    <property type="gene ID" value="MELO3C003778.2"/>
</dbReference>
<dbReference type="GO" id="GO:0005634">
    <property type="term" value="C:nucleus"/>
    <property type="evidence" value="ECO:0007669"/>
    <property type="project" value="UniProtKB-SubCell"/>
</dbReference>
<dbReference type="InterPro" id="IPR033896">
    <property type="entry name" value="MEF2-like_N"/>
</dbReference>
<dbReference type="eggNOG" id="KOG0014">
    <property type="taxonomic scope" value="Eukaryota"/>
</dbReference>
<keyword evidence="4" id="KW-0804">Transcription</keyword>
<keyword evidence="2" id="KW-0805">Transcription regulation</keyword>